<dbReference type="SUPFAM" id="SSF48576">
    <property type="entry name" value="Terpenoid synthases"/>
    <property type="match status" value="1"/>
</dbReference>
<dbReference type="RefSeq" id="WP_008599154.1">
    <property type="nucleotide sequence ID" value="NZ_AMRM01000032.1"/>
</dbReference>
<evidence type="ECO:0000313" key="1">
    <source>
        <dbReference type="EMBL" id="EKF16967.1"/>
    </source>
</evidence>
<dbReference type="Pfam" id="PF00494">
    <property type="entry name" value="SQS_PSY"/>
    <property type="match status" value="1"/>
</dbReference>
<gene>
    <name evidence="1" type="ORF">NA2_20285</name>
</gene>
<protein>
    <submittedName>
        <fullName evidence="1">Squalene/phytoene synthase</fullName>
    </submittedName>
</protein>
<dbReference type="STRING" id="391937.NA2_20285"/>
<proteinExistence type="predicted"/>
<dbReference type="InterPro" id="IPR008949">
    <property type="entry name" value="Isoprenoid_synthase_dom_sf"/>
</dbReference>
<dbReference type="Proteomes" id="UP000006786">
    <property type="component" value="Unassembled WGS sequence"/>
</dbReference>
<dbReference type="OrthoDB" id="9814909at2"/>
<organism evidence="1 2">
    <name type="scientific">Nitratireductor pacificus pht-3B</name>
    <dbReference type="NCBI Taxonomy" id="391937"/>
    <lineage>
        <taxon>Bacteria</taxon>
        <taxon>Pseudomonadati</taxon>
        <taxon>Pseudomonadota</taxon>
        <taxon>Alphaproteobacteria</taxon>
        <taxon>Hyphomicrobiales</taxon>
        <taxon>Phyllobacteriaceae</taxon>
        <taxon>Nitratireductor</taxon>
    </lineage>
</organism>
<sequence length="281" mass="30379">MAAAPDHALSVLRQADPDRYLSVLYAPADRRGALSALYAFNAEIAAIRDRVSEPLPGAVRLQFWRDVLSGQMPDAAASAPLAAALLDTVRTFDLPVQPLLDMLDAREFDLYDDPMPSRNDLEGYCGETTSALIQLAALVLDPVAAQRTGETAGHAGCAQAIAGLLRSLPIHRRRGQCYIPADLLAAAGTTREALLAGNDPQGAHRAVMAMIALGREHARIFERAAKGLPRRLLPAYLPAGLAPLYFDRMAGGRVDPMDQRASIAPWRRHWTMLGLAMRGWG</sequence>
<dbReference type="GO" id="GO:0016765">
    <property type="term" value="F:transferase activity, transferring alkyl or aryl (other than methyl) groups"/>
    <property type="evidence" value="ECO:0007669"/>
    <property type="project" value="UniProtKB-ARBA"/>
</dbReference>
<comment type="caution">
    <text evidence="1">The sequence shown here is derived from an EMBL/GenBank/DDBJ whole genome shotgun (WGS) entry which is preliminary data.</text>
</comment>
<dbReference type="EMBL" id="AMRM01000032">
    <property type="protein sequence ID" value="EKF16967.1"/>
    <property type="molecule type" value="Genomic_DNA"/>
</dbReference>
<dbReference type="PANTHER" id="PTHR31480">
    <property type="entry name" value="BIFUNCTIONAL LYCOPENE CYCLASE/PHYTOENE SYNTHASE"/>
    <property type="match status" value="1"/>
</dbReference>
<dbReference type="PATRIC" id="fig|391937.3.peg.4157"/>
<dbReference type="AlphaFoldDB" id="K2MIH5"/>
<reference evidence="1 2" key="1">
    <citation type="journal article" date="2012" name="J. Bacteriol.">
        <title>Genome Sequence of Nitratireductor pacificus Type Strain pht-3B.</title>
        <authorList>
            <person name="Lai Q."/>
            <person name="Li G."/>
            <person name="Shao Z."/>
        </authorList>
    </citation>
    <scope>NUCLEOTIDE SEQUENCE [LARGE SCALE GENOMIC DNA]</scope>
    <source>
        <strain evidence="2">pht-3B</strain>
    </source>
</reference>
<accession>K2MIH5</accession>
<keyword evidence="2" id="KW-1185">Reference proteome</keyword>
<dbReference type="Gene3D" id="1.10.600.10">
    <property type="entry name" value="Farnesyl Diphosphate Synthase"/>
    <property type="match status" value="1"/>
</dbReference>
<dbReference type="InterPro" id="IPR002060">
    <property type="entry name" value="Squ/phyt_synthse"/>
</dbReference>
<evidence type="ECO:0000313" key="2">
    <source>
        <dbReference type="Proteomes" id="UP000006786"/>
    </source>
</evidence>
<name>K2MIH5_9HYPH</name>
<dbReference type="eggNOG" id="COG1562">
    <property type="taxonomic scope" value="Bacteria"/>
</dbReference>